<comment type="caution">
    <text evidence="1">The sequence shown here is derived from an EMBL/GenBank/DDBJ whole genome shotgun (WGS) entry which is preliminary data.</text>
</comment>
<protein>
    <submittedName>
        <fullName evidence="1">Uncharacterized protein</fullName>
    </submittedName>
</protein>
<accession>A0ACC6MIC7</accession>
<proteinExistence type="predicted"/>
<evidence type="ECO:0000313" key="2">
    <source>
        <dbReference type="Proteomes" id="UP001289645"/>
    </source>
</evidence>
<keyword evidence="2" id="KW-1185">Reference proteome</keyword>
<dbReference type="EMBL" id="JAOXLN010000014">
    <property type="protein sequence ID" value="MDZ5086714.1"/>
    <property type="molecule type" value="Genomic_DNA"/>
</dbReference>
<name>A0ACC6MIC7_MYCPF</name>
<organism evidence="1 2">
    <name type="scientific">Mycolicibacterium parafortuitum</name>
    <name type="common">Mycobacterium parafortuitum</name>
    <dbReference type="NCBI Taxonomy" id="39692"/>
    <lineage>
        <taxon>Bacteria</taxon>
        <taxon>Bacillati</taxon>
        <taxon>Actinomycetota</taxon>
        <taxon>Actinomycetes</taxon>
        <taxon>Mycobacteriales</taxon>
        <taxon>Mycobacteriaceae</taxon>
        <taxon>Mycolicibacterium</taxon>
    </lineage>
</organism>
<reference evidence="1 2" key="1">
    <citation type="journal article" date="2021" name="Chemosphere">
        <title>Bioballs carrying a syntrophic Rhodococcus and Mycolicibacterium consortium for simultaneous sorption and biodegradation of fuel oil in contaminated freshwater.</title>
        <authorList>
            <person name="Naloka K."/>
            <person name="Polrit D."/>
            <person name="Muangchinda C."/>
            <person name="Thoetkiattikul H."/>
            <person name="Pinyakong O."/>
        </authorList>
    </citation>
    <scope>NUCLEOTIDE SEQUENCE [LARGE SCALE GENOMIC DNA]</scope>
    <source>
        <strain evidence="1 2">J101</strain>
    </source>
</reference>
<sequence length="44" mass="4362">MIILAEPGGVAGVGAGFGGVTAWIVAAAVVVLLGVVAWWIARRS</sequence>
<evidence type="ECO:0000313" key="1">
    <source>
        <dbReference type="EMBL" id="MDZ5086714.1"/>
    </source>
</evidence>
<gene>
    <name evidence="1" type="ORF">OHX15_15095</name>
</gene>
<dbReference type="Proteomes" id="UP001289645">
    <property type="component" value="Unassembled WGS sequence"/>
</dbReference>